<comment type="caution">
    <text evidence="12">The sequence shown here is derived from an EMBL/GenBank/DDBJ whole genome shotgun (WGS) entry which is preliminary data.</text>
</comment>
<organism evidence="12 13">
    <name type="scientific">Hypsibius exemplaris</name>
    <name type="common">Freshwater tardigrade</name>
    <dbReference type="NCBI Taxonomy" id="2072580"/>
    <lineage>
        <taxon>Eukaryota</taxon>
        <taxon>Metazoa</taxon>
        <taxon>Ecdysozoa</taxon>
        <taxon>Tardigrada</taxon>
        <taxon>Eutardigrada</taxon>
        <taxon>Parachela</taxon>
        <taxon>Hypsibioidea</taxon>
        <taxon>Hypsibiidae</taxon>
        <taxon>Hypsibius</taxon>
    </lineage>
</organism>
<name>A0A1W0WZH2_HYPEX</name>
<gene>
    <name evidence="12" type="ORF">BV898_05390</name>
</gene>
<dbReference type="FunFam" id="3.30.2460.20:FF:000001">
    <property type="entry name" value="Wnt homolog"/>
    <property type="match status" value="1"/>
</dbReference>
<dbReference type="GO" id="GO:0005615">
    <property type="term" value="C:extracellular space"/>
    <property type="evidence" value="ECO:0007669"/>
    <property type="project" value="TreeGrafter"/>
</dbReference>
<dbReference type="EMBL" id="MTYJ01000029">
    <property type="protein sequence ID" value="OQV20568.1"/>
    <property type="molecule type" value="Genomic_DNA"/>
</dbReference>
<keyword evidence="13" id="KW-1185">Reference proteome</keyword>
<keyword evidence="11" id="KW-0812">Transmembrane</keyword>
<dbReference type="GO" id="GO:0045165">
    <property type="term" value="P:cell fate commitment"/>
    <property type="evidence" value="ECO:0007669"/>
    <property type="project" value="TreeGrafter"/>
</dbReference>
<feature type="transmembrane region" description="Helical" evidence="11">
    <location>
        <begin position="7"/>
        <end position="25"/>
    </location>
</feature>
<dbReference type="GO" id="GO:0000902">
    <property type="term" value="P:cell morphogenesis"/>
    <property type="evidence" value="ECO:0007669"/>
    <property type="project" value="UniProtKB-ARBA"/>
</dbReference>
<comment type="function">
    <text evidence="10">Ligand for members of the frizzled family of seven transmembrane receptors.</text>
</comment>
<dbReference type="InterPro" id="IPR043158">
    <property type="entry name" value="Wnt_C"/>
</dbReference>
<keyword evidence="9" id="KW-0449">Lipoprotein</keyword>
<evidence type="ECO:0000256" key="4">
    <source>
        <dbReference type="ARBA" id="ARBA00022525"/>
    </source>
</evidence>
<dbReference type="PRINTS" id="PR01349">
    <property type="entry name" value="WNTPROTEIN"/>
</dbReference>
<keyword evidence="11" id="KW-1133">Transmembrane helix</keyword>
<proteinExistence type="inferred from homology"/>
<evidence type="ECO:0000256" key="1">
    <source>
        <dbReference type="ARBA" id="ARBA00004498"/>
    </source>
</evidence>
<dbReference type="OrthoDB" id="5945655at2759"/>
<dbReference type="InterPro" id="IPR018161">
    <property type="entry name" value="Wnt_CS"/>
</dbReference>
<keyword evidence="11" id="KW-0472">Membrane</keyword>
<dbReference type="GO" id="GO:0005109">
    <property type="term" value="F:frizzled binding"/>
    <property type="evidence" value="ECO:0007669"/>
    <property type="project" value="TreeGrafter"/>
</dbReference>
<evidence type="ECO:0000256" key="2">
    <source>
        <dbReference type="ARBA" id="ARBA00005683"/>
    </source>
</evidence>
<evidence type="ECO:0000256" key="5">
    <source>
        <dbReference type="ARBA" id="ARBA00022530"/>
    </source>
</evidence>
<accession>A0A1W0WZH2</accession>
<evidence type="ECO:0000256" key="3">
    <source>
        <dbReference type="ARBA" id="ARBA00022473"/>
    </source>
</evidence>
<keyword evidence="6 10" id="KW-0879">Wnt signaling pathway</keyword>
<protein>
    <recommendedName>
        <fullName evidence="10">Protein Wnt</fullName>
    </recommendedName>
</protein>
<evidence type="ECO:0000256" key="8">
    <source>
        <dbReference type="ARBA" id="ARBA00023180"/>
    </source>
</evidence>
<keyword evidence="4" id="KW-0964">Secreted</keyword>
<evidence type="ECO:0000256" key="10">
    <source>
        <dbReference type="RuleBase" id="RU003500"/>
    </source>
</evidence>
<sequence>MQRVHRCLLNHGGFAFVLLLFWTPATEQLRWLSLARVGSLASMDSPSDACDNSTGLVGRQVKLCKRNLDVMDSVRRGAAVAIEECQYQFRSRLWNCSNVDAVRLSGTRESAFVHAISAAGVAHAVTRSCSMGELNKCGCDANVKGTTPEGYHWSGCSDNIAFGSAFSKNFVDSRERTKKRSVKSSRGLVNLHNNQAGRKAIEYNMEVACKCHGVSGSCEIKTCWRAMPSFRQVGAVLKEKFDGATEVAIRKRATRRRLEPVNPRFKFHADTDLVYLDPSPDFCRSDLAGIGPAGRQCNRTSRSTDGCEIMCCGRGFRTQRTQRRERCKCKFHWCCEVRCQECVKFEEISTCQ</sequence>
<dbReference type="Gene3D" id="3.30.2460.20">
    <property type="match status" value="1"/>
</dbReference>
<dbReference type="AlphaFoldDB" id="A0A1W0WZH2"/>
<dbReference type="Pfam" id="PF00110">
    <property type="entry name" value="wnt"/>
    <property type="match status" value="1"/>
</dbReference>
<dbReference type="GO" id="GO:0005125">
    <property type="term" value="F:cytokine activity"/>
    <property type="evidence" value="ECO:0007669"/>
    <property type="project" value="TreeGrafter"/>
</dbReference>
<evidence type="ECO:0000256" key="11">
    <source>
        <dbReference type="SAM" id="Phobius"/>
    </source>
</evidence>
<keyword evidence="7" id="KW-1015">Disulfide bond</keyword>
<evidence type="ECO:0000256" key="6">
    <source>
        <dbReference type="ARBA" id="ARBA00022687"/>
    </source>
</evidence>
<keyword evidence="5" id="KW-0272">Extracellular matrix</keyword>
<evidence type="ECO:0000256" key="9">
    <source>
        <dbReference type="ARBA" id="ARBA00023288"/>
    </source>
</evidence>
<evidence type="ECO:0000256" key="7">
    <source>
        <dbReference type="ARBA" id="ARBA00023157"/>
    </source>
</evidence>
<dbReference type="GO" id="GO:0060070">
    <property type="term" value="P:canonical Wnt signaling pathway"/>
    <property type="evidence" value="ECO:0007669"/>
    <property type="project" value="TreeGrafter"/>
</dbReference>
<dbReference type="PANTHER" id="PTHR12027:SF101">
    <property type="entry name" value="PROTEIN WNT-4"/>
    <property type="match status" value="1"/>
</dbReference>
<dbReference type="CDD" id="cd19336">
    <property type="entry name" value="Wnt_Wnt4"/>
    <property type="match status" value="1"/>
</dbReference>
<keyword evidence="3 10" id="KW-0217">Developmental protein</keyword>
<evidence type="ECO:0000313" key="12">
    <source>
        <dbReference type="EMBL" id="OQV20568.1"/>
    </source>
</evidence>
<evidence type="ECO:0000313" key="13">
    <source>
        <dbReference type="Proteomes" id="UP000192578"/>
    </source>
</evidence>
<dbReference type="Proteomes" id="UP000192578">
    <property type="component" value="Unassembled WGS sequence"/>
</dbReference>
<comment type="similarity">
    <text evidence="2 10">Belongs to the Wnt family.</text>
</comment>
<dbReference type="PROSITE" id="PS00246">
    <property type="entry name" value="WNT1"/>
    <property type="match status" value="1"/>
</dbReference>
<dbReference type="SMART" id="SM00097">
    <property type="entry name" value="WNT1"/>
    <property type="match status" value="1"/>
</dbReference>
<keyword evidence="8" id="KW-0325">Glycoprotein</keyword>
<reference evidence="13" key="1">
    <citation type="submission" date="2017-01" db="EMBL/GenBank/DDBJ databases">
        <title>Comparative genomics of anhydrobiosis in the tardigrade Hypsibius dujardini.</title>
        <authorList>
            <person name="Yoshida Y."/>
            <person name="Koutsovoulos G."/>
            <person name="Laetsch D."/>
            <person name="Stevens L."/>
            <person name="Kumar S."/>
            <person name="Horikawa D."/>
            <person name="Ishino K."/>
            <person name="Komine S."/>
            <person name="Tomita M."/>
            <person name="Blaxter M."/>
            <person name="Arakawa K."/>
        </authorList>
    </citation>
    <scope>NUCLEOTIDE SEQUENCE [LARGE SCALE GENOMIC DNA]</scope>
    <source>
        <strain evidence="13">Z151</strain>
    </source>
</reference>
<dbReference type="GO" id="GO:0030182">
    <property type="term" value="P:neuron differentiation"/>
    <property type="evidence" value="ECO:0007669"/>
    <property type="project" value="TreeGrafter"/>
</dbReference>
<dbReference type="InterPro" id="IPR005817">
    <property type="entry name" value="Wnt"/>
</dbReference>
<dbReference type="PANTHER" id="PTHR12027">
    <property type="entry name" value="WNT RELATED"/>
    <property type="match status" value="1"/>
</dbReference>
<comment type="subcellular location">
    <subcellularLocation>
        <location evidence="1 10">Secreted</location>
        <location evidence="1 10">Extracellular space</location>
        <location evidence="1 10">Extracellular matrix</location>
    </subcellularLocation>
</comment>